<organism evidence="6 7">
    <name type="scientific">Perkinsus olseni</name>
    <name type="common">Perkinsus atlanticus</name>
    <dbReference type="NCBI Taxonomy" id="32597"/>
    <lineage>
        <taxon>Eukaryota</taxon>
        <taxon>Sar</taxon>
        <taxon>Alveolata</taxon>
        <taxon>Perkinsozoa</taxon>
        <taxon>Perkinsea</taxon>
        <taxon>Perkinsida</taxon>
        <taxon>Perkinsidae</taxon>
        <taxon>Perkinsus</taxon>
    </lineage>
</organism>
<reference evidence="6 7" key="1">
    <citation type="submission" date="2020-04" db="EMBL/GenBank/DDBJ databases">
        <title>Perkinsus olseni comparative genomics.</title>
        <authorList>
            <person name="Bogema D.R."/>
        </authorList>
    </citation>
    <scope>NUCLEOTIDE SEQUENCE [LARGE SCALE GENOMIC DNA]</scope>
    <source>
        <strain evidence="6">ATCC PRA-205</strain>
    </source>
</reference>
<dbReference type="PANTHER" id="PTHR11802">
    <property type="entry name" value="SERINE PROTEASE FAMILY S10 SERINE CARBOXYPEPTIDASE"/>
    <property type="match status" value="1"/>
</dbReference>
<comment type="caution">
    <text evidence="6">The sequence shown here is derived from an EMBL/GenBank/DDBJ whole genome shotgun (WGS) entry which is preliminary data.</text>
</comment>
<accession>A0A7J6RZ01</accession>
<evidence type="ECO:0000256" key="3">
    <source>
        <dbReference type="ARBA" id="ARBA00022670"/>
    </source>
</evidence>
<dbReference type="GO" id="GO:0004185">
    <property type="term" value="F:serine-type carboxypeptidase activity"/>
    <property type="evidence" value="ECO:0007669"/>
    <property type="project" value="InterPro"/>
</dbReference>
<protein>
    <submittedName>
        <fullName evidence="6">Uncharacterized protein</fullName>
    </submittedName>
</protein>
<evidence type="ECO:0000256" key="5">
    <source>
        <dbReference type="ARBA" id="ARBA00023180"/>
    </source>
</evidence>
<feature type="non-terminal residue" evidence="6">
    <location>
        <position position="409"/>
    </location>
</feature>
<dbReference type="EMBL" id="JABANM010018774">
    <property type="protein sequence ID" value="KAF4725566.1"/>
    <property type="molecule type" value="Genomic_DNA"/>
</dbReference>
<keyword evidence="4" id="KW-0378">Hydrolase</keyword>
<evidence type="ECO:0000313" key="7">
    <source>
        <dbReference type="Proteomes" id="UP000574390"/>
    </source>
</evidence>
<proteinExistence type="inferred from homology"/>
<dbReference type="Gene3D" id="3.40.50.1820">
    <property type="entry name" value="alpha/beta hydrolase"/>
    <property type="match status" value="1"/>
</dbReference>
<evidence type="ECO:0000256" key="4">
    <source>
        <dbReference type="ARBA" id="ARBA00022801"/>
    </source>
</evidence>
<comment type="similarity">
    <text evidence="1">Belongs to the peptidase S10 family.</text>
</comment>
<keyword evidence="5" id="KW-0325">Glycoprotein</keyword>
<dbReference type="Proteomes" id="UP000574390">
    <property type="component" value="Unassembled WGS sequence"/>
</dbReference>
<keyword evidence="2" id="KW-0121">Carboxypeptidase</keyword>
<evidence type="ECO:0000256" key="2">
    <source>
        <dbReference type="ARBA" id="ARBA00022645"/>
    </source>
</evidence>
<sequence>SSPSLRPPQNGGVLCPLSPGAQHFGYIEVDDENNGGLPYRYFYGIIEADKNPETSPTFLFVGGGLGSSSIEDANSIWVDAPGPTGFSLGPIEPDLAAVVVNLANFLGDLFEDHGNLNRDLHLVGTSASASVVAMLGSIIVRKPQLKINLKGVMMRYSVVGPLSIYQGCLTMAKERRLLPAEELDKMAQDLKTCETKIAKCNSGGPGGPPDLAACADATKVCESVTLGPLKKKGTSIFDVRASTGEEEQFFKTNPGPAGDFLDKIDVQTKLGVSKEYVSPNFEVPAVAAAFDKFTTYDTTSFVTDILDGGIEVVVVAGNYDYITNAIGNLNWMTGLKGKDNYGEKLRAVQPKTLKYPKGGVLGTVRALKYATTGAKIAFINVTDGGHYSDLNNPRVIQRSFQDFLYGRLW</sequence>
<gene>
    <name evidence="6" type="ORF">FOZ62_023184</name>
</gene>
<evidence type="ECO:0000313" key="6">
    <source>
        <dbReference type="EMBL" id="KAF4725566.1"/>
    </source>
</evidence>
<evidence type="ECO:0000256" key="1">
    <source>
        <dbReference type="ARBA" id="ARBA00009431"/>
    </source>
</evidence>
<dbReference type="GO" id="GO:0006508">
    <property type="term" value="P:proteolysis"/>
    <property type="evidence" value="ECO:0007669"/>
    <property type="project" value="UniProtKB-KW"/>
</dbReference>
<keyword evidence="3" id="KW-0645">Protease</keyword>
<dbReference type="SUPFAM" id="SSF53474">
    <property type="entry name" value="alpha/beta-Hydrolases"/>
    <property type="match status" value="1"/>
</dbReference>
<dbReference type="InterPro" id="IPR029058">
    <property type="entry name" value="AB_hydrolase_fold"/>
</dbReference>
<dbReference type="Pfam" id="PF00450">
    <property type="entry name" value="Peptidase_S10"/>
    <property type="match status" value="1"/>
</dbReference>
<dbReference type="InterPro" id="IPR001563">
    <property type="entry name" value="Peptidase_S10"/>
</dbReference>
<name>A0A7J6RZ01_PEROL</name>
<dbReference type="PANTHER" id="PTHR11802:SF113">
    <property type="entry name" value="SERINE CARBOXYPEPTIDASE CTSA-4.1"/>
    <property type="match status" value="1"/>
</dbReference>
<dbReference type="AlphaFoldDB" id="A0A7J6RZ01"/>